<dbReference type="AlphaFoldDB" id="A0A7M7QGJ2"/>
<keyword evidence="7" id="KW-0325">Glycoprotein</keyword>
<dbReference type="PANTHER" id="PTHR42643:SF41">
    <property type="entry name" value="IONOTROPIC RECEPTOR 20A-RELATED"/>
    <property type="match status" value="1"/>
</dbReference>
<evidence type="ECO:0000313" key="10">
    <source>
        <dbReference type="EnsemblMetazoa" id="XP_031786390"/>
    </source>
</evidence>
<dbReference type="InterPro" id="IPR052192">
    <property type="entry name" value="Insect_Ionotropic_Sensory_Rcpt"/>
</dbReference>
<evidence type="ECO:0000256" key="2">
    <source>
        <dbReference type="ARBA" id="ARBA00022475"/>
    </source>
</evidence>
<keyword evidence="2" id="KW-1003">Cell membrane</keyword>
<protein>
    <submittedName>
        <fullName evidence="10">Uncharacterized protein</fullName>
    </submittedName>
</protein>
<evidence type="ECO:0000256" key="5">
    <source>
        <dbReference type="ARBA" id="ARBA00023136"/>
    </source>
</evidence>
<evidence type="ECO:0000256" key="8">
    <source>
        <dbReference type="SAM" id="Phobius"/>
    </source>
</evidence>
<comment type="subcellular location">
    <subcellularLocation>
        <location evidence="1">Cell membrane</location>
        <topology evidence="1">Multi-pass membrane protein</topology>
    </subcellularLocation>
</comment>
<feature type="transmembrane region" description="Helical" evidence="8">
    <location>
        <begin position="544"/>
        <end position="569"/>
    </location>
</feature>
<organism evidence="10 11">
    <name type="scientific">Nasonia vitripennis</name>
    <name type="common">Parasitic wasp</name>
    <dbReference type="NCBI Taxonomy" id="7425"/>
    <lineage>
        <taxon>Eukaryota</taxon>
        <taxon>Metazoa</taxon>
        <taxon>Ecdysozoa</taxon>
        <taxon>Arthropoda</taxon>
        <taxon>Hexapoda</taxon>
        <taxon>Insecta</taxon>
        <taxon>Pterygota</taxon>
        <taxon>Neoptera</taxon>
        <taxon>Endopterygota</taxon>
        <taxon>Hymenoptera</taxon>
        <taxon>Apocrita</taxon>
        <taxon>Proctotrupomorpha</taxon>
        <taxon>Chalcidoidea</taxon>
        <taxon>Pteromalidae</taxon>
        <taxon>Pteromalinae</taxon>
        <taxon>Nasonia</taxon>
    </lineage>
</organism>
<evidence type="ECO:0000256" key="1">
    <source>
        <dbReference type="ARBA" id="ARBA00004651"/>
    </source>
</evidence>
<feature type="transmembrane region" description="Helical" evidence="8">
    <location>
        <begin position="312"/>
        <end position="333"/>
    </location>
</feature>
<dbReference type="KEGG" id="nvi:116417435"/>
<evidence type="ECO:0000256" key="4">
    <source>
        <dbReference type="ARBA" id="ARBA00022989"/>
    </source>
</evidence>
<feature type="signal peptide" evidence="9">
    <location>
        <begin position="1"/>
        <end position="24"/>
    </location>
</feature>
<keyword evidence="6" id="KW-0675">Receptor</keyword>
<evidence type="ECO:0000256" key="9">
    <source>
        <dbReference type="SAM" id="SignalP"/>
    </source>
</evidence>
<keyword evidence="9" id="KW-0732">Signal</keyword>
<proteinExistence type="predicted"/>
<dbReference type="SUPFAM" id="SSF53850">
    <property type="entry name" value="Periplasmic binding protein-like II"/>
    <property type="match status" value="1"/>
</dbReference>
<keyword evidence="11" id="KW-1185">Reference proteome</keyword>
<feature type="chain" id="PRO_5029813419" evidence="9">
    <location>
        <begin position="25"/>
        <end position="583"/>
    </location>
</feature>
<name>A0A7M7QGJ2_NASVI</name>
<keyword evidence="3 8" id="KW-0812">Transmembrane</keyword>
<dbReference type="GeneID" id="116417435"/>
<evidence type="ECO:0000256" key="6">
    <source>
        <dbReference type="ARBA" id="ARBA00023170"/>
    </source>
</evidence>
<keyword evidence="4 8" id="KW-1133">Transmembrane helix</keyword>
<reference evidence="10" key="1">
    <citation type="submission" date="2021-01" db="UniProtKB">
        <authorList>
            <consortium name="EnsemblMetazoa"/>
        </authorList>
    </citation>
    <scope>IDENTIFICATION</scope>
</reference>
<dbReference type="FunCoup" id="A0A7M7QGJ2">
    <property type="interactions" value="11"/>
</dbReference>
<accession>A0A7M7QGJ2</accession>
<sequence length="583" mass="67144">MGGTVMWKIAWFMVIICCVSRVTSVLEIDSIVVELVKNLDYDQLVVFKNSEYFFRNSGLKLVKLMEQMKTILVDIDHEQIYLLSLGTSRTSTLCIILQNGAIGANDVMRFLVEASPVSTRPKCLMFADNDTYSEESFASILLQAWSLKFLDFTILFVNDEGQPQMISYNPFTKSYITEEVTNTSLLFPDKMSNMNEYTLRIPIYYLPPYNSFVLQDGAITSVDGYDYPFIEIFSKKLNFSLQYLIVEERSNITALFEKLLLLLENNKVSILPKPLYLGTHYYGRDVVIGKAYRDTNYVLVVPVLPMSRMRDYIRMLTKLAFFPTHVLILKLILSLMRFRLNQWIHLLQMLVGSALTKQPQKVAERIVFFTVVLLSMIFSTDVLASLTDTKVASNDIPFESYEEIISSNLKVYGRITGSERQNDLFKKLDVQNIRSLSECISKSARTKCCICIAPKLAAMYLVDEFENKSEPTLKISRFKLYSDMLAFGFEKASPYVEKIDLVLQTLVEAGVQSAWKTRQMYSTVKDRKERDKRRDQKEDSSEKIVVRFTAMLLVFHVIATVVFLVELLTKRFGPRVRRMFVTA</sequence>
<evidence type="ECO:0000256" key="7">
    <source>
        <dbReference type="ARBA" id="ARBA00023180"/>
    </source>
</evidence>
<feature type="transmembrane region" description="Helical" evidence="8">
    <location>
        <begin position="366"/>
        <end position="386"/>
    </location>
</feature>
<evidence type="ECO:0000313" key="11">
    <source>
        <dbReference type="Proteomes" id="UP000002358"/>
    </source>
</evidence>
<dbReference type="InParanoid" id="A0A7M7QGJ2"/>
<dbReference type="Proteomes" id="UP000002358">
    <property type="component" value="Chromosome 4"/>
</dbReference>
<dbReference type="GO" id="GO:0005886">
    <property type="term" value="C:plasma membrane"/>
    <property type="evidence" value="ECO:0007669"/>
    <property type="project" value="UniProtKB-SubCell"/>
</dbReference>
<dbReference type="EnsemblMetazoa" id="XM_031930530">
    <property type="protein sequence ID" value="XP_031786390"/>
    <property type="gene ID" value="LOC116417435"/>
</dbReference>
<keyword evidence="5 8" id="KW-0472">Membrane</keyword>
<dbReference type="RefSeq" id="XP_031786390.1">
    <property type="nucleotide sequence ID" value="XM_031930530.1"/>
</dbReference>
<evidence type="ECO:0000256" key="3">
    <source>
        <dbReference type="ARBA" id="ARBA00022692"/>
    </source>
</evidence>
<dbReference type="PANTHER" id="PTHR42643">
    <property type="entry name" value="IONOTROPIC RECEPTOR 20A-RELATED"/>
    <property type="match status" value="1"/>
</dbReference>